<dbReference type="Proteomes" id="UP001407347">
    <property type="component" value="Unassembled WGS sequence"/>
</dbReference>
<proteinExistence type="predicted"/>
<accession>A0ABV0A503</accession>
<sequence>MHPRQFFEEVVTPNIHAVEAQADDMRAVVNAVLTLDALVGLLHAHLDALGRPEVAGIEDDEYRERLGEQCPGYAALRDAAATLKHGRLTRPRRKRPPRLIKTLDRIQSTELVLGEFGIGDEIGGGAAVLCLENGGDAVRVDDAIAETCRVLLPLLDSLPERAGSAPA</sequence>
<reference evidence="1 2" key="1">
    <citation type="journal article" date="2023" name="PLoS ONE">
        <title>Complete genome assembly of Hawai'i environmental nontuberculous mycobacteria reveals unexpected co-isolation with methylobacteria.</title>
        <authorList>
            <person name="Hendrix J."/>
            <person name="Epperson L.E."/>
            <person name="Tong E.I."/>
            <person name="Chan Y.L."/>
            <person name="Hasan N.A."/>
            <person name="Dawrs S.N."/>
            <person name="Norton G.J."/>
            <person name="Virdi R."/>
            <person name="Crooks J.L."/>
            <person name="Chan E.D."/>
            <person name="Honda J.R."/>
            <person name="Strong M."/>
        </authorList>
    </citation>
    <scope>NUCLEOTIDE SEQUENCE [LARGE SCALE GENOMIC DNA]</scope>
    <source>
        <strain evidence="1 2">NJH_HI04-1</strain>
    </source>
</reference>
<keyword evidence="2" id="KW-1185">Reference proteome</keyword>
<dbReference type="RefSeq" id="WP_346013851.1">
    <property type="nucleotide sequence ID" value="NZ_JAQYXP010000009.1"/>
</dbReference>
<evidence type="ECO:0000313" key="2">
    <source>
        <dbReference type="Proteomes" id="UP001407347"/>
    </source>
</evidence>
<name>A0ABV0A503_9HYPH</name>
<gene>
    <name evidence="1" type="ORF">PUR29_36320</name>
</gene>
<dbReference type="EMBL" id="JAQYXP010000009">
    <property type="protein sequence ID" value="MEN3238903.1"/>
    <property type="molecule type" value="Genomic_DNA"/>
</dbReference>
<protein>
    <submittedName>
        <fullName evidence="1">Uncharacterized protein</fullName>
    </submittedName>
</protein>
<evidence type="ECO:0000313" key="1">
    <source>
        <dbReference type="EMBL" id="MEN3238903.1"/>
    </source>
</evidence>
<comment type="caution">
    <text evidence="1">The sequence shown here is derived from an EMBL/GenBank/DDBJ whole genome shotgun (WGS) entry which is preliminary data.</text>
</comment>
<organism evidence="1 2">
    <name type="scientific">Methylobacterium ajmalii</name>
    <dbReference type="NCBI Taxonomy" id="2738439"/>
    <lineage>
        <taxon>Bacteria</taxon>
        <taxon>Pseudomonadati</taxon>
        <taxon>Pseudomonadota</taxon>
        <taxon>Alphaproteobacteria</taxon>
        <taxon>Hyphomicrobiales</taxon>
        <taxon>Methylobacteriaceae</taxon>
        <taxon>Methylobacterium</taxon>
    </lineage>
</organism>